<reference evidence="5" key="2">
    <citation type="submission" date="2009-11" db="EMBL/GenBank/DDBJ databases">
        <title>The Genome Sequence of Allomyces macrogynus strain ATCC 38327.</title>
        <authorList>
            <consortium name="The Broad Institute Genome Sequencing Platform"/>
            <person name="Russ C."/>
            <person name="Cuomo C."/>
            <person name="Shea T."/>
            <person name="Young S.K."/>
            <person name="Zeng Q."/>
            <person name="Koehrsen M."/>
            <person name="Haas B."/>
            <person name="Borodovsky M."/>
            <person name="Guigo R."/>
            <person name="Alvarado L."/>
            <person name="Berlin A."/>
            <person name="Borenstein D."/>
            <person name="Chen Z."/>
            <person name="Engels R."/>
            <person name="Freedman E."/>
            <person name="Gellesch M."/>
            <person name="Goldberg J."/>
            <person name="Griggs A."/>
            <person name="Gujja S."/>
            <person name="Heiman D."/>
            <person name="Hepburn T."/>
            <person name="Howarth C."/>
            <person name="Jen D."/>
            <person name="Larson L."/>
            <person name="Lewis B."/>
            <person name="Mehta T."/>
            <person name="Park D."/>
            <person name="Pearson M."/>
            <person name="Roberts A."/>
            <person name="Saif S."/>
            <person name="Shenoy N."/>
            <person name="Sisk P."/>
            <person name="Stolte C."/>
            <person name="Sykes S."/>
            <person name="Walk T."/>
            <person name="White J."/>
            <person name="Yandava C."/>
            <person name="Burger G."/>
            <person name="Gray M.W."/>
            <person name="Holland P.W.H."/>
            <person name="King N."/>
            <person name="Lang F.B.F."/>
            <person name="Roger A.J."/>
            <person name="Ruiz-Trillo I."/>
            <person name="Lander E."/>
            <person name="Nusbaum C."/>
        </authorList>
    </citation>
    <scope>NUCLEOTIDE SEQUENCE [LARGE SCALE GENOMIC DNA]</scope>
    <source>
        <strain evidence="5">ATCC 38327</strain>
    </source>
</reference>
<comment type="similarity">
    <text evidence="1">Belongs to the AAR2 family.</text>
</comment>
<dbReference type="OrthoDB" id="201752at2759"/>
<feature type="domain" description="AAR2 N-terminal" evidence="3">
    <location>
        <begin position="21"/>
        <end position="163"/>
    </location>
</feature>
<dbReference type="OMA" id="VWQSGGL"/>
<evidence type="ECO:0008006" key="6">
    <source>
        <dbReference type="Google" id="ProtNLM"/>
    </source>
</evidence>
<dbReference type="Gene3D" id="1.25.40.550">
    <property type="entry name" value="Aar2, C-terminal domain-like"/>
    <property type="match status" value="1"/>
</dbReference>
<dbReference type="Gene3D" id="2.60.34.20">
    <property type="match status" value="1"/>
</dbReference>
<dbReference type="Pfam" id="PF20981">
    <property type="entry name" value="AAR2_1st"/>
    <property type="match status" value="1"/>
</dbReference>
<evidence type="ECO:0000313" key="4">
    <source>
        <dbReference type="EMBL" id="KNE54652.1"/>
    </source>
</evidence>
<dbReference type="InterPro" id="IPR038516">
    <property type="entry name" value="AAR2_N_sf"/>
</dbReference>
<dbReference type="EMBL" id="GG745328">
    <property type="protein sequence ID" value="KNE54652.1"/>
    <property type="molecule type" value="Genomic_DNA"/>
</dbReference>
<name>A0A0L0RW78_ALLM3</name>
<dbReference type="CDD" id="cd13778">
    <property type="entry name" value="Aar2_C"/>
    <property type="match status" value="1"/>
</dbReference>
<sequence length="408" mass="46367">MDPLQSLDMDQETAQHLFEKGAKVVILGLPEQSEFGVDFASWETGPRFRGLKFVPPGLHFIHYRPPVITSRLRNEGVASASASAPDFRTGFFHWFAESEILVCEWDAKNEDLKFDSELDQDQVQRIKFNIRDFDPFLGTYPIKDGWAKWQRQSKNITAAQLDLILQRKPGTTIHPLTATAESNLSDTDLKAAEARRVTQGGASAAPMDVDRLAPATTAVAVATTPTPRIHFTDFDLKRSWDPSRVGSASEITRYSMDKSWLLKSVMKRPNVDLLGELQLAFLCLLVGQNFEGFEQWKKLMHLICRSVEAIDQMPEFFVKFMAVLRDQLAECPRDFFVDVVSQDNFLITLLQELVANIADSSAIATHPRLERAVNRLRDFAQKRFEVELVDPFDDEYLDEEDRPVVVEL</sequence>
<dbReference type="InterPro" id="IPR038514">
    <property type="entry name" value="AAR2_C_sf"/>
</dbReference>
<dbReference type="VEuPathDB" id="FungiDB:AMAG_00612"/>
<organism evidence="4 5">
    <name type="scientific">Allomyces macrogynus (strain ATCC 38327)</name>
    <name type="common">Allomyces javanicus var. macrogynus</name>
    <dbReference type="NCBI Taxonomy" id="578462"/>
    <lineage>
        <taxon>Eukaryota</taxon>
        <taxon>Fungi</taxon>
        <taxon>Fungi incertae sedis</taxon>
        <taxon>Blastocladiomycota</taxon>
        <taxon>Blastocladiomycetes</taxon>
        <taxon>Blastocladiales</taxon>
        <taxon>Blastocladiaceae</taxon>
        <taxon>Allomyces</taxon>
    </lineage>
</organism>
<keyword evidence="5" id="KW-1185">Reference proteome</keyword>
<dbReference type="PANTHER" id="PTHR12689">
    <property type="entry name" value="A1 CISTRON SPLICING FACTOR AAR2-RELATED"/>
    <property type="match status" value="1"/>
</dbReference>
<dbReference type="PANTHER" id="PTHR12689:SF4">
    <property type="entry name" value="PROTEIN AAR2 HOMOLOG"/>
    <property type="match status" value="1"/>
</dbReference>
<reference evidence="4 5" key="1">
    <citation type="submission" date="2009-11" db="EMBL/GenBank/DDBJ databases">
        <title>Annotation of Allomyces macrogynus ATCC 38327.</title>
        <authorList>
            <consortium name="The Broad Institute Genome Sequencing Platform"/>
            <person name="Russ C."/>
            <person name="Cuomo C."/>
            <person name="Burger G."/>
            <person name="Gray M.W."/>
            <person name="Holland P.W.H."/>
            <person name="King N."/>
            <person name="Lang F.B.F."/>
            <person name="Roger A.J."/>
            <person name="Ruiz-Trillo I."/>
            <person name="Young S.K."/>
            <person name="Zeng Q."/>
            <person name="Gargeya S."/>
            <person name="Fitzgerald M."/>
            <person name="Haas B."/>
            <person name="Abouelleil A."/>
            <person name="Alvarado L."/>
            <person name="Arachchi H.M."/>
            <person name="Berlin A."/>
            <person name="Chapman S.B."/>
            <person name="Gearin G."/>
            <person name="Goldberg J."/>
            <person name="Griggs A."/>
            <person name="Gujja S."/>
            <person name="Hansen M."/>
            <person name="Heiman D."/>
            <person name="Howarth C."/>
            <person name="Larimer J."/>
            <person name="Lui A."/>
            <person name="MacDonald P.J.P."/>
            <person name="McCowen C."/>
            <person name="Montmayeur A."/>
            <person name="Murphy C."/>
            <person name="Neiman D."/>
            <person name="Pearson M."/>
            <person name="Priest M."/>
            <person name="Roberts A."/>
            <person name="Saif S."/>
            <person name="Shea T."/>
            <person name="Sisk P."/>
            <person name="Stolte C."/>
            <person name="Sykes S."/>
            <person name="Wortman J."/>
            <person name="Nusbaum C."/>
            <person name="Birren B."/>
        </authorList>
    </citation>
    <scope>NUCLEOTIDE SEQUENCE [LARGE SCALE GENOMIC DNA]</scope>
    <source>
        <strain evidence="4 5">ATCC 38327</strain>
    </source>
</reference>
<proteinExistence type="inferred from homology"/>
<evidence type="ECO:0000259" key="3">
    <source>
        <dbReference type="Pfam" id="PF20981"/>
    </source>
</evidence>
<protein>
    <recommendedName>
        <fullName evidence="6">Protein AAR2 homolog</fullName>
    </recommendedName>
</protein>
<dbReference type="InterPro" id="IPR007946">
    <property type="entry name" value="AAR2"/>
</dbReference>
<gene>
    <name evidence="4" type="ORF">AMAG_00612</name>
</gene>
<dbReference type="GO" id="GO:0000244">
    <property type="term" value="P:spliceosomal tri-snRNP complex assembly"/>
    <property type="evidence" value="ECO:0007669"/>
    <property type="project" value="TreeGrafter"/>
</dbReference>
<dbReference type="InterPro" id="IPR033647">
    <property type="entry name" value="Aar2_N"/>
</dbReference>
<evidence type="ECO:0000256" key="1">
    <source>
        <dbReference type="ARBA" id="ARBA00006281"/>
    </source>
</evidence>
<dbReference type="Proteomes" id="UP000054350">
    <property type="component" value="Unassembled WGS sequence"/>
</dbReference>
<dbReference type="InterPro" id="IPR033648">
    <property type="entry name" value="AAR2_C"/>
</dbReference>
<feature type="domain" description="AAR2 C-terminal" evidence="2">
    <location>
        <begin position="231"/>
        <end position="388"/>
    </location>
</feature>
<dbReference type="eggNOG" id="KOG3937">
    <property type="taxonomic scope" value="Eukaryota"/>
</dbReference>
<dbReference type="CDD" id="cd13777">
    <property type="entry name" value="Aar2_N"/>
    <property type="match status" value="1"/>
</dbReference>
<dbReference type="Pfam" id="PF05282">
    <property type="entry name" value="AAR2"/>
    <property type="match status" value="1"/>
</dbReference>
<accession>A0A0L0RW78</accession>
<evidence type="ECO:0000313" key="5">
    <source>
        <dbReference type="Proteomes" id="UP000054350"/>
    </source>
</evidence>
<dbReference type="STRING" id="578462.A0A0L0RW78"/>
<dbReference type="AlphaFoldDB" id="A0A0L0RW78"/>
<evidence type="ECO:0000259" key="2">
    <source>
        <dbReference type="Pfam" id="PF05282"/>
    </source>
</evidence>